<protein>
    <submittedName>
        <fullName evidence="1">Uncharacterized protein</fullName>
    </submittedName>
</protein>
<evidence type="ECO:0000313" key="2">
    <source>
        <dbReference type="Proteomes" id="UP000828941"/>
    </source>
</evidence>
<dbReference type="Proteomes" id="UP000828941">
    <property type="component" value="Chromosome 7"/>
</dbReference>
<evidence type="ECO:0000313" key="1">
    <source>
        <dbReference type="EMBL" id="KAI4333231.1"/>
    </source>
</evidence>
<organism evidence="1 2">
    <name type="scientific">Bauhinia variegata</name>
    <name type="common">Purple orchid tree</name>
    <name type="synonym">Phanera variegata</name>
    <dbReference type="NCBI Taxonomy" id="167791"/>
    <lineage>
        <taxon>Eukaryota</taxon>
        <taxon>Viridiplantae</taxon>
        <taxon>Streptophyta</taxon>
        <taxon>Embryophyta</taxon>
        <taxon>Tracheophyta</taxon>
        <taxon>Spermatophyta</taxon>
        <taxon>Magnoliopsida</taxon>
        <taxon>eudicotyledons</taxon>
        <taxon>Gunneridae</taxon>
        <taxon>Pentapetalae</taxon>
        <taxon>rosids</taxon>
        <taxon>fabids</taxon>
        <taxon>Fabales</taxon>
        <taxon>Fabaceae</taxon>
        <taxon>Cercidoideae</taxon>
        <taxon>Cercideae</taxon>
        <taxon>Bauhiniinae</taxon>
        <taxon>Bauhinia</taxon>
    </lineage>
</organism>
<gene>
    <name evidence="1" type="ORF">L6164_018065</name>
</gene>
<keyword evidence="2" id="KW-1185">Reference proteome</keyword>
<reference evidence="1 2" key="1">
    <citation type="journal article" date="2022" name="DNA Res.">
        <title>Chromosomal-level genome assembly of the orchid tree Bauhinia variegata (Leguminosae; Cercidoideae) supports the allotetraploid origin hypothesis of Bauhinia.</title>
        <authorList>
            <person name="Zhong Y."/>
            <person name="Chen Y."/>
            <person name="Zheng D."/>
            <person name="Pang J."/>
            <person name="Liu Y."/>
            <person name="Luo S."/>
            <person name="Meng S."/>
            <person name="Qian L."/>
            <person name="Wei D."/>
            <person name="Dai S."/>
            <person name="Zhou R."/>
        </authorList>
    </citation>
    <scope>NUCLEOTIDE SEQUENCE [LARGE SCALE GENOMIC DNA]</scope>
    <source>
        <strain evidence="1">BV-YZ2020</strain>
    </source>
</reference>
<sequence length="121" mass="12597">MKPSCVVAALLVLLVLLASSSEARRKHPCPNAISCDDVLNYLKPCLPYLKGQAGKPGTVCCSGASSLKAAASTTEDKRAACDCIKTAAQSIQPNPQAAQSLPQNCGISFPYTISPNIDCSK</sequence>
<dbReference type="EMBL" id="CM039432">
    <property type="protein sequence ID" value="KAI4333231.1"/>
    <property type="molecule type" value="Genomic_DNA"/>
</dbReference>
<proteinExistence type="predicted"/>
<accession>A0ACB9NAJ9</accession>
<comment type="caution">
    <text evidence="1">The sequence shown here is derived from an EMBL/GenBank/DDBJ whole genome shotgun (WGS) entry which is preliminary data.</text>
</comment>
<name>A0ACB9NAJ9_BAUVA</name>